<feature type="region of interest" description="Disordered" evidence="1">
    <location>
        <begin position="139"/>
        <end position="171"/>
    </location>
</feature>
<feature type="chain" id="PRO_5041387917" evidence="2">
    <location>
        <begin position="22"/>
        <end position="171"/>
    </location>
</feature>
<evidence type="ECO:0000256" key="2">
    <source>
        <dbReference type="SAM" id="SignalP"/>
    </source>
</evidence>
<dbReference type="Proteomes" id="UP001163850">
    <property type="component" value="Unassembled WGS sequence"/>
</dbReference>
<protein>
    <submittedName>
        <fullName evidence="3">Uncharacterized protein</fullName>
    </submittedName>
</protein>
<dbReference type="AlphaFoldDB" id="A0AA38PVB2"/>
<name>A0AA38PVB2_9AGAR</name>
<feature type="signal peptide" evidence="2">
    <location>
        <begin position="1"/>
        <end position="21"/>
    </location>
</feature>
<proteinExistence type="predicted"/>
<organism evidence="3 4">
    <name type="scientific">Lentinula detonsa</name>
    <dbReference type="NCBI Taxonomy" id="2804962"/>
    <lineage>
        <taxon>Eukaryota</taxon>
        <taxon>Fungi</taxon>
        <taxon>Dikarya</taxon>
        <taxon>Basidiomycota</taxon>
        <taxon>Agaricomycotina</taxon>
        <taxon>Agaricomycetes</taxon>
        <taxon>Agaricomycetidae</taxon>
        <taxon>Agaricales</taxon>
        <taxon>Marasmiineae</taxon>
        <taxon>Omphalotaceae</taxon>
        <taxon>Lentinula</taxon>
    </lineage>
</organism>
<evidence type="ECO:0000256" key="1">
    <source>
        <dbReference type="SAM" id="MobiDB-lite"/>
    </source>
</evidence>
<reference evidence="3" key="1">
    <citation type="submission" date="2022-08" db="EMBL/GenBank/DDBJ databases">
        <authorList>
            <consortium name="DOE Joint Genome Institute"/>
            <person name="Min B."/>
            <person name="Riley R."/>
            <person name="Sierra-Patev S."/>
            <person name="Naranjo-Ortiz M."/>
            <person name="Looney B."/>
            <person name="Konkel Z."/>
            <person name="Slot J.C."/>
            <person name="Sakamoto Y."/>
            <person name="Steenwyk J.L."/>
            <person name="Rokas A."/>
            <person name="Carro J."/>
            <person name="Camarero S."/>
            <person name="Ferreira P."/>
            <person name="Molpeceres G."/>
            <person name="Ruiz-Duenas F.J."/>
            <person name="Serrano A."/>
            <person name="Henrissat B."/>
            <person name="Drula E."/>
            <person name="Hughes K.W."/>
            <person name="Mata J.L."/>
            <person name="Ishikawa N.K."/>
            <person name="Vargas-Isla R."/>
            <person name="Ushijima S."/>
            <person name="Smith C.A."/>
            <person name="Ahrendt S."/>
            <person name="Andreopoulos W."/>
            <person name="He G."/>
            <person name="Labutti K."/>
            <person name="Lipzen A."/>
            <person name="Ng V."/>
            <person name="Sandor L."/>
            <person name="Barry K."/>
            <person name="Martinez A.T."/>
            <person name="Xiao Y."/>
            <person name="Gibbons J.G."/>
            <person name="Terashima K."/>
            <person name="Hibbett D.S."/>
            <person name="Grigoriev I.V."/>
        </authorList>
    </citation>
    <scope>NUCLEOTIDE SEQUENCE</scope>
    <source>
        <strain evidence="3">TFB7829</strain>
    </source>
</reference>
<evidence type="ECO:0000313" key="4">
    <source>
        <dbReference type="Proteomes" id="UP001163850"/>
    </source>
</evidence>
<comment type="caution">
    <text evidence="3">The sequence shown here is derived from an EMBL/GenBank/DDBJ whole genome shotgun (WGS) entry which is preliminary data.</text>
</comment>
<accession>A0AA38PVB2</accession>
<sequence>MAASVASHIPLALSLLHTVATQYPGLTKSQPTTNVNTAPTVPSAPAPAATFSIALPGSGSGGASGNGSGIGSGGQAGGQATSSAGSASGGVGGGGPMATPPASSSSSPCDHCHLKPKYHDGVKTHSYCSKSCAAGATGAKHTNAQQKTSHGHHRGSTTPTGNCDQGLREEC</sequence>
<feature type="compositionally biased region" description="Gly residues" evidence="1">
    <location>
        <begin position="60"/>
        <end position="77"/>
    </location>
</feature>
<keyword evidence="2" id="KW-0732">Signal</keyword>
<gene>
    <name evidence="3" type="ORF">F5890DRAFT_1555996</name>
</gene>
<evidence type="ECO:0000313" key="3">
    <source>
        <dbReference type="EMBL" id="KAJ3982356.1"/>
    </source>
</evidence>
<dbReference type="EMBL" id="MU802066">
    <property type="protein sequence ID" value="KAJ3982356.1"/>
    <property type="molecule type" value="Genomic_DNA"/>
</dbReference>
<feature type="compositionally biased region" description="Gly residues" evidence="1">
    <location>
        <begin position="87"/>
        <end position="96"/>
    </location>
</feature>
<feature type="region of interest" description="Disordered" evidence="1">
    <location>
        <begin position="60"/>
        <end position="109"/>
    </location>
</feature>